<name>A0ABQ9HLZ7_9NEOP</name>
<protein>
    <submittedName>
        <fullName evidence="2">Uncharacterized protein</fullName>
    </submittedName>
</protein>
<sequence length="182" mass="20452">MPTMTPLSPSTKTQESPPLFSRHPQILCRYRSSLNRPLQSKSPDRMCHIREEGKKWKVFRDDLRKAEIEPRPQKPLGTRASKTTGTEPHLDEVNLVRQQSEFEVAWQRLCPSTIRTIAGAQYTGHTGAGGGKMGNSQETHLEVTRTWRHSYLTQHSREGGGAPRGKPKGDDPKDGEGCLILE</sequence>
<gene>
    <name evidence="2" type="ORF">PR048_011517</name>
</gene>
<organism evidence="2 3">
    <name type="scientific">Dryococelus australis</name>
    <dbReference type="NCBI Taxonomy" id="614101"/>
    <lineage>
        <taxon>Eukaryota</taxon>
        <taxon>Metazoa</taxon>
        <taxon>Ecdysozoa</taxon>
        <taxon>Arthropoda</taxon>
        <taxon>Hexapoda</taxon>
        <taxon>Insecta</taxon>
        <taxon>Pterygota</taxon>
        <taxon>Neoptera</taxon>
        <taxon>Polyneoptera</taxon>
        <taxon>Phasmatodea</taxon>
        <taxon>Verophasmatodea</taxon>
        <taxon>Anareolatae</taxon>
        <taxon>Phasmatidae</taxon>
        <taxon>Eurycanthinae</taxon>
        <taxon>Dryococelus</taxon>
    </lineage>
</organism>
<evidence type="ECO:0000313" key="3">
    <source>
        <dbReference type="Proteomes" id="UP001159363"/>
    </source>
</evidence>
<feature type="region of interest" description="Disordered" evidence="1">
    <location>
        <begin position="149"/>
        <end position="182"/>
    </location>
</feature>
<comment type="caution">
    <text evidence="2">The sequence shown here is derived from an EMBL/GenBank/DDBJ whole genome shotgun (WGS) entry which is preliminary data.</text>
</comment>
<reference evidence="2 3" key="1">
    <citation type="submission" date="2023-02" db="EMBL/GenBank/DDBJ databases">
        <title>LHISI_Scaffold_Assembly.</title>
        <authorList>
            <person name="Stuart O.P."/>
            <person name="Cleave R."/>
            <person name="Magrath M.J.L."/>
            <person name="Mikheyev A.S."/>
        </authorList>
    </citation>
    <scope>NUCLEOTIDE SEQUENCE [LARGE SCALE GENOMIC DNA]</scope>
    <source>
        <strain evidence="2">Daus_M_001</strain>
        <tissue evidence="2">Leg muscle</tissue>
    </source>
</reference>
<accession>A0ABQ9HLZ7</accession>
<dbReference type="Proteomes" id="UP001159363">
    <property type="component" value="Chromosome X"/>
</dbReference>
<dbReference type="EMBL" id="JARBHB010000004">
    <property type="protein sequence ID" value="KAJ8885320.1"/>
    <property type="molecule type" value="Genomic_DNA"/>
</dbReference>
<feature type="compositionally biased region" description="Polar residues" evidence="1">
    <location>
        <begin position="1"/>
        <end position="16"/>
    </location>
</feature>
<proteinExistence type="predicted"/>
<feature type="region of interest" description="Disordered" evidence="1">
    <location>
        <begin position="69"/>
        <end position="91"/>
    </location>
</feature>
<evidence type="ECO:0000256" key="1">
    <source>
        <dbReference type="SAM" id="MobiDB-lite"/>
    </source>
</evidence>
<feature type="compositionally biased region" description="Basic and acidic residues" evidence="1">
    <location>
        <begin position="167"/>
        <end position="176"/>
    </location>
</feature>
<keyword evidence="3" id="KW-1185">Reference proteome</keyword>
<feature type="region of interest" description="Disordered" evidence="1">
    <location>
        <begin position="1"/>
        <end position="22"/>
    </location>
</feature>
<evidence type="ECO:0000313" key="2">
    <source>
        <dbReference type="EMBL" id="KAJ8885320.1"/>
    </source>
</evidence>